<dbReference type="SMART" id="SM00927">
    <property type="entry name" value="MutH"/>
    <property type="match status" value="1"/>
</dbReference>
<dbReference type="Gene3D" id="3.40.600.10">
    <property type="entry name" value="DNA mismatch repair MutH/Restriction endonuclease, type II"/>
    <property type="match status" value="2"/>
</dbReference>
<dbReference type="InterPro" id="IPR011335">
    <property type="entry name" value="Restrct_endonuc-II-like"/>
</dbReference>
<sequence length="472" mass="54778">MAKNTYNPKSAKSILKHGEALLGLSLRQLHPNAVIFGGKGGLGTSVEKFHYGYEPNSEAEPDFVEAGLELKCTPLKLLKDKSMAAKERLVLNIINYIDEAQKSFETSSFWHKNKFLLLMFYLHESGVNPVDMLFKLIRTWKFPKDDLKIITDDWNTIHSKILRGKAHELTEGDTLYLAACMKGSKANAELRVQPFSDELAQQRAYSLKQGYINKIILQSFFDEGIQHQLRITPKRVEILKKKYSSEKVVKSTRSYKPQETFEQLIERRMKPCFGKTVKQIERKTHVEFNIGAKDLAYNVCRAILKVKTKKIQEFENAGITLKSVVLEAKRNSIKESMSFPYIRFVDIVNQEWEDSEWYRLLSSKFLFTVFRKSPDGDKRKMKLIKVFFWNMPYSDLLVAKELWEDTKQKVMIGDYNNFITTKTHKICHVRPHGTKNQTVLTPQGDRVQPKCFWLNNDYILNFVTNNIEDGGY</sequence>
<dbReference type="Proteomes" id="UP000018072">
    <property type="component" value="Unassembled WGS sequence"/>
</dbReference>
<dbReference type="GO" id="GO:0003677">
    <property type="term" value="F:DNA binding"/>
    <property type="evidence" value="ECO:0007669"/>
    <property type="project" value="InterPro"/>
</dbReference>
<evidence type="ECO:0000256" key="2">
    <source>
        <dbReference type="ARBA" id="ARBA00022759"/>
    </source>
</evidence>
<name>R7GYX1_9BACT</name>
<protein>
    <submittedName>
        <fullName evidence="5">Probable type II restriction endonuclease Sau3AI</fullName>
    </submittedName>
</protein>
<dbReference type="GO" id="GO:0016787">
    <property type="term" value="F:hydrolase activity"/>
    <property type="evidence" value="ECO:0007669"/>
    <property type="project" value="UniProtKB-KW"/>
</dbReference>
<dbReference type="RefSeq" id="WP_022430525.1">
    <property type="nucleotide sequence ID" value="NZ_FR899267.1"/>
</dbReference>
<proteinExistence type="predicted"/>
<dbReference type="InterPro" id="IPR011337">
    <property type="entry name" value="DNA_rep_MutH/RE_typeII_Sau3AI"/>
</dbReference>
<evidence type="ECO:0000313" key="6">
    <source>
        <dbReference type="Proteomes" id="UP000018072"/>
    </source>
</evidence>
<gene>
    <name evidence="5" type="ORF">BN741_01362</name>
</gene>
<dbReference type="CDD" id="cd22355">
    <property type="entry name" value="Sau3AI_C"/>
    <property type="match status" value="1"/>
</dbReference>
<dbReference type="EMBL" id="CBIT010000139">
    <property type="protein sequence ID" value="CDE32629.1"/>
    <property type="molecule type" value="Genomic_DNA"/>
</dbReference>
<dbReference type="SUPFAM" id="SSF52980">
    <property type="entry name" value="Restriction endonuclease-like"/>
    <property type="match status" value="2"/>
</dbReference>
<reference evidence="5" key="1">
    <citation type="submission" date="2012-11" db="EMBL/GenBank/DDBJ databases">
        <title>Dependencies among metagenomic species, viruses, plasmids and units of genetic variation.</title>
        <authorList>
            <person name="Nielsen H.B."/>
            <person name="Almeida M."/>
            <person name="Juncker A.S."/>
            <person name="Rasmussen S."/>
            <person name="Li J."/>
            <person name="Sunagawa S."/>
            <person name="Plichta D."/>
            <person name="Gautier L."/>
            <person name="Le Chatelier E."/>
            <person name="Peletier E."/>
            <person name="Bonde I."/>
            <person name="Nielsen T."/>
            <person name="Manichanh C."/>
            <person name="Arumugam M."/>
            <person name="Batto J."/>
            <person name="Santos M.B.Q.D."/>
            <person name="Blom N."/>
            <person name="Borruel N."/>
            <person name="Burgdorf K.S."/>
            <person name="Boumezbeur F."/>
            <person name="Casellas F."/>
            <person name="Dore J."/>
            <person name="Guarner F."/>
            <person name="Hansen T."/>
            <person name="Hildebrand F."/>
            <person name="Kaas R.S."/>
            <person name="Kennedy S."/>
            <person name="Kristiansen K."/>
            <person name="Kultima J.R."/>
            <person name="Leonard P."/>
            <person name="Levenez F."/>
            <person name="Lund O."/>
            <person name="Moumen B."/>
            <person name="Le Paslier D."/>
            <person name="Pons N."/>
            <person name="Pedersen O."/>
            <person name="Prifti E."/>
            <person name="Qin J."/>
            <person name="Raes J."/>
            <person name="Tap J."/>
            <person name="Tims S."/>
            <person name="Ussery D.W."/>
            <person name="Yamada T."/>
            <person name="MetaHit consortium"/>
            <person name="Renault P."/>
            <person name="Sicheritz-Ponten T."/>
            <person name="Bork P."/>
            <person name="Wang J."/>
            <person name="Brunak S."/>
            <person name="Ehrlich S.D."/>
        </authorList>
    </citation>
    <scope>NUCLEOTIDE SEQUENCE [LARGE SCALE GENOMIC DNA]</scope>
</reference>
<dbReference type="STRING" id="1263103.BN741_01362"/>
<dbReference type="NCBIfam" id="NF040973">
    <property type="entry name" value="restrict_Sau3AI"/>
    <property type="match status" value="1"/>
</dbReference>
<dbReference type="Pfam" id="PF02976">
    <property type="entry name" value="MutH"/>
    <property type="match status" value="2"/>
</dbReference>
<evidence type="ECO:0000313" key="5">
    <source>
        <dbReference type="EMBL" id="CDE32629.1"/>
    </source>
</evidence>
<organism evidence="5 6">
    <name type="scientific">Leyella stercorea CAG:629</name>
    <dbReference type="NCBI Taxonomy" id="1263103"/>
    <lineage>
        <taxon>Bacteria</taxon>
        <taxon>Pseudomonadati</taxon>
        <taxon>Bacteroidota</taxon>
        <taxon>Bacteroidia</taxon>
        <taxon>Bacteroidales</taxon>
        <taxon>Prevotellaceae</taxon>
        <taxon>Leyella</taxon>
    </lineage>
</organism>
<feature type="domain" description="DNA mismatch repair MutH/Type II restriction enzyme Sau3AI" evidence="4">
    <location>
        <begin position="51"/>
        <end position="153"/>
    </location>
</feature>
<dbReference type="GO" id="GO:0004519">
    <property type="term" value="F:endonuclease activity"/>
    <property type="evidence" value="ECO:0007669"/>
    <property type="project" value="UniProtKB-KW"/>
</dbReference>
<dbReference type="CDD" id="cd22356">
    <property type="entry name" value="Sau3AI_N-like"/>
    <property type="match status" value="1"/>
</dbReference>
<keyword evidence="1" id="KW-0540">Nuclease</keyword>
<dbReference type="InterPro" id="IPR037057">
    <property type="entry name" value="DNA_rep_MutH/T2_RE_sf"/>
</dbReference>
<evidence type="ECO:0000259" key="4">
    <source>
        <dbReference type="SMART" id="SM00927"/>
    </source>
</evidence>
<evidence type="ECO:0000256" key="1">
    <source>
        <dbReference type="ARBA" id="ARBA00022722"/>
    </source>
</evidence>
<evidence type="ECO:0000256" key="3">
    <source>
        <dbReference type="ARBA" id="ARBA00022801"/>
    </source>
</evidence>
<keyword evidence="2 5" id="KW-0255">Endonuclease</keyword>
<accession>R7GYX1</accession>
<comment type="caution">
    <text evidence="5">The sequence shown here is derived from an EMBL/GenBank/DDBJ whole genome shotgun (WGS) entry which is preliminary data.</text>
</comment>
<keyword evidence="3" id="KW-0378">Hydrolase</keyword>
<dbReference type="AlphaFoldDB" id="R7GYX1"/>